<dbReference type="GO" id="GO:0006281">
    <property type="term" value="P:DNA repair"/>
    <property type="evidence" value="ECO:0007669"/>
    <property type="project" value="UniProtKB-UniRule"/>
</dbReference>
<reference evidence="7" key="1">
    <citation type="journal article" date="2017" name="J. Biotechnol.">
        <title>Complete genome sequence of Novosphingobium resinovorum SA1, a versatile xenobiotic-degrading bacterium capable of utilizing sulfanilic acid.</title>
        <authorList>
            <person name="Hegedus B."/>
            <person name="Kos P.B."/>
            <person name="Balint B."/>
            <person name="Maroti G."/>
            <person name="Gan H.M."/>
            <person name="Perei K."/>
            <person name="Rakhely G."/>
        </authorList>
    </citation>
    <scope>NUCLEOTIDE SEQUENCE [LARGE SCALE GENOMIC DNA]</scope>
    <source>
        <strain evidence="7">SA1</strain>
    </source>
</reference>
<evidence type="ECO:0000256" key="4">
    <source>
        <dbReference type="RuleBase" id="RU000524"/>
    </source>
</evidence>
<dbReference type="InterPro" id="IPR000424">
    <property type="entry name" value="Primosome_PriB/ssb"/>
</dbReference>
<dbReference type="PANTHER" id="PTHR10302">
    <property type="entry name" value="SINGLE-STRANDED DNA-BINDING PROTEIN"/>
    <property type="match status" value="1"/>
</dbReference>
<organism evidence="6 7">
    <name type="scientific">Novosphingobium resinovorum</name>
    <dbReference type="NCBI Taxonomy" id="158500"/>
    <lineage>
        <taxon>Bacteria</taxon>
        <taxon>Pseudomonadati</taxon>
        <taxon>Pseudomonadota</taxon>
        <taxon>Alphaproteobacteria</taxon>
        <taxon>Sphingomonadales</taxon>
        <taxon>Sphingomonadaceae</taxon>
        <taxon>Novosphingobium</taxon>
    </lineage>
</organism>
<dbReference type="HAMAP" id="MF_00984">
    <property type="entry name" value="SSB"/>
    <property type="match status" value="1"/>
</dbReference>
<geneLocation type="plasmid" evidence="6 7">
    <name>pSA1</name>
</geneLocation>
<evidence type="ECO:0000256" key="1">
    <source>
        <dbReference type="ARBA" id="ARBA00023125"/>
    </source>
</evidence>
<accession>A0A1D8AB82</accession>
<dbReference type="CDD" id="cd04496">
    <property type="entry name" value="SSB_OBF"/>
    <property type="match status" value="1"/>
</dbReference>
<name>A0A1D8AB82_9SPHN</name>
<keyword evidence="3" id="KW-0235">DNA replication</keyword>
<keyword evidence="1 3" id="KW-0238">DNA-binding</keyword>
<evidence type="ECO:0000256" key="5">
    <source>
        <dbReference type="SAM" id="MobiDB-lite"/>
    </source>
</evidence>
<dbReference type="OrthoDB" id="9809878at2"/>
<feature type="region of interest" description="Disordered" evidence="5">
    <location>
        <begin position="121"/>
        <end position="208"/>
    </location>
</feature>
<dbReference type="Gene3D" id="2.40.50.140">
    <property type="entry name" value="Nucleic acid-binding proteins"/>
    <property type="match status" value="1"/>
</dbReference>
<dbReference type="GO" id="GO:0009295">
    <property type="term" value="C:nucleoid"/>
    <property type="evidence" value="ECO:0007669"/>
    <property type="project" value="TreeGrafter"/>
</dbReference>
<dbReference type="NCBIfam" id="TIGR00621">
    <property type="entry name" value="ssb"/>
    <property type="match status" value="1"/>
</dbReference>
<protein>
    <recommendedName>
        <fullName evidence="3 4">Single-stranded DNA-binding protein</fullName>
        <shortName evidence="3">SSB</shortName>
    </recommendedName>
</protein>
<comment type="function">
    <text evidence="3">Plays an important role in DNA replication, recombination and repair. Binds to ssDNA and to an array of partner proteins to recruit them to their sites of action during DNA metabolism.</text>
</comment>
<evidence type="ECO:0000256" key="3">
    <source>
        <dbReference type="HAMAP-Rule" id="MF_00984"/>
    </source>
</evidence>
<proteinExistence type="inferred from homology"/>
<dbReference type="SUPFAM" id="SSF50249">
    <property type="entry name" value="Nucleic acid-binding proteins"/>
    <property type="match status" value="1"/>
</dbReference>
<dbReference type="AlphaFoldDB" id="A0A1D8AB82"/>
<dbReference type="GO" id="GO:0006310">
    <property type="term" value="P:DNA recombination"/>
    <property type="evidence" value="ECO:0007669"/>
    <property type="project" value="UniProtKB-UniRule"/>
</dbReference>
<keyword evidence="2 3" id="KW-0233">DNA recombination</keyword>
<comment type="subunit">
    <text evidence="3">Homotetramer.</text>
</comment>
<dbReference type="InterPro" id="IPR012340">
    <property type="entry name" value="NA-bd_OB-fold"/>
</dbReference>
<dbReference type="Pfam" id="PF00436">
    <property type="entry name" value="SSB"/>
    <property type="match status" value="1"/>
</dbReference>
<keyword evidence="3" id="KW-0227">DNA damage</keyword>
<keyword evidence="3" id="KW-0234">DNA repair</keyword>
<dbReference type="PROSITE" id="PS50935">
    <property type="entry name" value="SSB"/>
    <property type="match status" value="1"/>
</dbReference>
<evidence type="ECO:0000313" key="6">
    <source>
        <dbReference type="EMBL" id="AOR79295.1"/>
    </source>
</evidence>
<gene>
    <name evidence="6" type="ORF">BES08_20780</name>
</gene>
<feature type="compositionally biased region" description="Gly residues" evidence="5">
    <location>
        <begin position="125"/>
        <end position="199"/>
    </location>
</feature>
<dbReference type="GO" id="GO:0003697">
    <property type="term" value="F:single-stranded DNA binding"/>
    <property type="evidence" value="ECO:0007669"/>
    <property type="project" value="UniProtKB-UniRule"/>
</dbReference>
<comment type="caution">
    <text evidence="3">Lacks conserved residue(s) required for the propagation of feature annotation.</text>
</comment>
<feature type="short sequence motif" description="Important for interaction with partner proteins" evidence="3">
    <location>
        <begin position="203"/>
        <end position="208"/>
    </location>
</feature>
<sequence>MSKESDSRMAGSVNKVIIVGNLGADPEVKSFQNGGRIANLRIATSESWKDRATGERKERTEWHSVVLQSDGLVGVAERFLRKGSKVYIEGQLRTRKWQDQNGNDRYTTEVSVGGVGGVLTMLDGAPGGGSGGQRSGGGGWSEGGSSGGGFGGGQRSGGASRGGDEWGGGSSGGSSGGSEWGRTGGSSGGSSGGSGGGFGDDLDDDIPF</sequence>
<dbReference type="InterPro" id="IPR011344">
    <property type="entry name" value="ssDNA-bd"/>
</dbReference>
<evidence type="ECO:0000313" key="7">
    <source>
        <dbReference type="Proteomes" id="UP000094626"/>
    </source>
</evidence>
<dbReference type="KEGG" id="nre:BES08_20780"/>
<evidence type="ECO:0000256" key="2">
    <source>
        <dbReference type="ARBA" id="ARBA00023172"/>
    </source>
</evidence>
<dbReference type="GO" id="GO:0006260">
    <property type="term" value="P:DNA replication"/>
    <property type="evidence" value="ECO:0007669"/>
    <property type="project" value="UniProtKB-UniRule"/>
</dbReference>
<dbReference type="Proteomes" id="UP000094626">
    <property type="component" value="Plasmid pSA1"/>
</dbReference>
<keyword evidence="7" id="KW-1185">Reference proteome</keyword>
<keyword evidence="6" id="KW-0614">Plasmid</keyword>
<dbReference type="PANTHER" id="PTHR10302:SF27">
    <property type="entry name" value="SINGLE-STRANDED DNA-BINDING PROTEIN"/>
    <property type="match status" value="1"/>
</dbReference>
<dbReference type="EMBL" id="CP017076">
    <property type="protein sequence ID" value="AOR79295.1"/>
    <property type="molecule type" value="Genomic_DNA"/>
</dbReference>